<name>X1PWN6_9ZZZZ</name>
<dbReference type="InterPro" id="IPR058637">
    <property type="entry name" value="YknX-like_C"/>
</dbReference>
<reference evidence="2" key="1">
    <citation type="journal article" date="2014" name="Front. Microbiol.">
        <title>High frequency of phylogenetically diverse reductive dehalogenase-homologous genes in deep subseafloor sedimentary metagenomes.</title>
        <authorList>
            <person name="Kawai M."/>
            <person name="Futagami T."/>
            <person name="Toyoda A."/>
            <person name="Takaki Y."/>
            <person name="Nishi S."/>
            <person name="Hori S."/>
            <person name="Arai W."/>
            <person name="Tsubouchi T."/>
            <person name="Morono Y."/>
            <person name="Uchiyama I."/>
            <person name="Ito T."/>
            <person name="Fujiyama A."/>
            <person name="Inagaki F."/>
            <person name="Takami H."/>
        </authorList>
    </citation>
    <scope>NUCLEOTIDE SEQUENCE</scope>
    <source>
        <strain evidence="2">Expedition CK06-06</strain>
    </source>
</reference>
<organism evidence="2">
    <name type="scientific">marine sediment metagenome</name>
    <dbReference type="NCBI Taxonomy" id="412755"/>
    <lineage>
        <taxon>unclassified sequences</taxon>
        <taxon>metagenomes</taxon>
        <taxon>ecological metagenomes</taxon>
    </lineage>
</organism>
<dbReference type="Gene3D" id="2.40.420.20">
    <property type="match status" value="1"/>
</dbReference>
<dbReference type="Pfam" id="PF25989">
    <property type="entry name" value="YknX_C"/>
    <property type="match status" value="1"/>
</dbReference>
<comment type="caution">
    <text evidence="2">The sequence shown here is derived from an EMBL/GenBank/DDBJ whole genome shotgun (WGS) entry which is preliminary data.</text>
</comment>
<feature type="domain" description="YknX-like C-terminal permuted SH3-like" evidence="1">
    <location>
        <begin position="2"/>
        <end position="46"/>
    </location>
</feature>
<gene>
    <name evidence="2" type="ORF">S12H4_01052</name>
</gene>
<sequence>MVFVVNENMALSKEVKTGIQDNNYIEILSGITEEDEVVIAPYSAISKKLNDSSLVEVVTKKELFKEKK</sequence>
<proteinExistence type="predicted"/>
<evidence type="ECO:0000259" key="1">
    <source>
        <dbReference type="Pfam" id="PF25989"/>
    </source>
</evidence>
<accession>X1PWN6</accession>
<protein>
    <recommendedName>
        <fullName evidence="1">YknX-like C-terminal permuted SH3-like domain-containing protein</fullName>
    </recommendedName>
</protein>
<dbReference type="EMBL" id="BARW01000184">
    <property type="protein sequence ID" value="GAI60692.1"/>
    <property type="molecule type" value="Genomic_DNA"/>
</dbReference>
<evidence type="ECO:0000313" key="2">
    <source>
        <dbReference type="EMBL" id="GAI60692.1"/>
    </source>
</evidence>
<dbReference type="AlphaFoldDB" id="X1PWN6"/>